<dbReference type="EC" id="3.6.3.-" evidence="5"/>
<keyword evidence="3 5" id="KW-0067">ATP-binding</keyword>
<dbReference type="InterPro" id="IPR003593">
    <property type="entry name" value="AAA+_ATPase"/>
</dbReference>
<evidence type="ECO:0000313" key="5">
    <source>
        <dbReference type="EMBL" id="NIH56162.1"/>
    </source>
</evidence>
<accession>A0ABX0SCP5</accession>
<keyword evidence="5" id="KW-0378">Hydrolase</keyword>
<dbReference type="Gene3D" id="3.40.50.300">
    <property type="entry name" value="P-loop containing nucleotide triphosphate hydrolases"/>
    <property type="match status" value="1"/>
</dbReference>
<proteinExistence type="predicted"/>
<dbReference type="InterPro" id="IPR027417">
    <property type="entry name" value="P-loop_NTPase"/>
</dbReference>
<reference evidence="5 6" key="1">
    <citation type="submission" date="2020-02" db="EMBL/GenBank/DDBJ databases">
        <title>Sequencing the genomes of 1000 actinobacteria strains.</title>
        <authorList>
            <person name="Klenk H.-P."/>
        </authorList>
    </citation>
    <scope>NUCLEOTIDE SEQUENCE [LARGE SCALE GENOMIC DNA]</scope>
    <source>
        <strain evidence="5 6">DSM 19609</strain>
    </source>
</reference>
<dbReference type="GO" id="GO:0016787">
    <property type="term" value="F:hydrolase activity"/>
    <property type="evidence" value="ECO:0007669"/>
    <property type="project" value="UniProtKB-KW"/>
</dbReference>
<keyword evidence="1" id="KW-0813">Transport</keyword>
<dbReference type="InterPro" id="IPR050153">
    <property type="entry name" value="Metal_Ion_Import_ABC"/>
</dbReference>
<dbReference type="Pfam" id="PF00005">
    <property type="entry name" value="ABC_tran"/>
    <property type="match status" value="1"/>
</dbReference>
<gene>
    <name evidence="5" type="ORF">FB473_000807</name>
</gene>
<evidence type="ECO:0000256" key="2">
    <source>
        <dbReference type="ARBA" id="ARBA00022741"/>
    </source>
</evidence>
<dbReference type="InterPro" id="IPR003439">
    <property type="entry name" value="ABC_transporter-like_ATP-bd"/>
</dbReference>
<dbReference type="SUPFAM" id="SSF52540">
    <property type="entry name" value="P-loop containing nucleoside triphosphate hydrolases"/>
    <property type="match status" value="1"/>
</dbReference>
<dbReference type="PROSITE" id="PS50893">
    <property type="entry name" value="ABC_TRANSPORTER_2"/>
    <property type="match status" value="1"/>
</dbReference>
<evidence type="ECO:0000256" key="3">
    <source>
        <dbReference type="ARBA" id="ARBA00022840"/>
    </source>
</evidence>
<evidence type="ECO:0000313" key="6">
    <source>
        <dbReference type="Proteomes" id="UP000749311"/>
    </source>
</evidence>
<dbReference type="Proteomes" id="UP000749311">
    <property type="component" value="Unassembled WGS sequence"/>
</dbReference>
<evidence type="ECO:0000256" key="1">
    <source>
        <dbReference type="ARBA" id="ARBA00022448"/>
    </source>
</evidence>
<feature type="domain" description="ABC transporter" evidence="4">
    <location>
        <begin position="5"/>
        <end position="238"/>
    </location>
</feature>
<name>A0ABX0SCP5_9ACTN</name>
<dbReference type="SMART" id="SM00382">
    <property type="entry name" value="AAA"/>
    <property type="match status" value="1"/>
</dbReference>
<sequence>MTTVIEARDVSTWLGDVQILHSVDLHITAGEVVALLGGNGSGKTTLLRTLLNLVPHQEGTVELFGTPLEKFRAWTRIGYVPQRGRLQVQNATVDEVVMLGRLSRRRPFTPHGRADREAVAAALARVNLTGFGSRAMAHLSGGQQQRALIARALAAHADLLVLDEPFSALDVRTQASLARLLAHLNAEGLTILVVLHELGPMEPLLERSVVLQAGSVVHDGPLAGAPSPEHTHHHEAAPGRALLEPELHAPSAEQED</sequence>
<dbReference type="InterPro" id="IPR017871">
    <property type="entry name" value="ABC_transporter-like_CS"/>
</dbReference>
<dbReference type="EMBL" id="JAAMOZ010000001">
    <property type="protein sequence ID" value="NIH56162.1"/>
    <property type="molecule type" value="Genomic_DNA"/>
</dbReference>
<dbReference type="RefSeq" id="WP_341770022.1">
    <property type="nucleotide sequence ID" value="NZ_BAAAOO010000002.1"/>
</dbReference>
<dbReference type="PANTHER" id="PTHR42734">
    <property type="entry name" value="METAL TRANSPORT SYSTEM ATP-BINDING PROTEIN TM_0124-RELATED"/>
    <property type="match status" value="1"/>
</dbReference>
<dbReference type="GO" id="GO:0005524">
    <property type="term" value="F:ATP binding"/>
    <property type="evidence" value="ECO:0007669"/>
    <property type="project" value="UniProtKB-KW"/>
</dbReference>
<comment type="caution">
    <text evidence="5">The sequence shown here is derived from an EMBL/GenBank/DDBJ whole genome shotgun (WGS) entry which is preliminary data.</text>
</comment>
<keyword evidence="2" id="KW-0547">Nucleotide-binding</keyword>
<organism evidence="5 6">
    <name type="scientific">Brooklawnia cerclae</name>
    <dbReference type="NCBI Taxonomy" id="349934"/>
    <lineage>
        <taxon>Bacteria</taxon>
        <taxon>Bacillati</taxon>
        <taxon>Actinomycetota</taxon>
        <taxon>Actinomycetes</taxon>
        <taxon>Propionibacteriales</taxon>
        <taxon>Propionibacteriaceae</taxon>
        <taxon>Brooklawnia</taxon>
    </lineage>
</organism>
<evidence type="ECO:0000259" key="4">
    <source>
        <dbReference type="PROSITE" id="PS50893"/>
    </source>
</evidence>
<protein>
    <submittedName>
        <fullName evidence="5">Zinc transport system ATP-binding protein</fullName>
        <ecNumber evidence="5">3.6.3.-</ecNumber>
    </submittedName>
</protein>
<keyword evidence="6" id="KW-1185">Reference proteome</keyword>
<dbReference type="PROSITE" id="PS00211">
    <property type="entry name" value="ABC_TRANSPORTER_1"/>
    <property type="match status" value="1"/>
</dbReference>